<dbReference type="InterPro" id="IPR000212">
    <property type="entry name" value="DNA_helicase_UvrD/REP"/>
</dbReference>
<evidence type="ECO:0000256" key="12">
    <source>
        <dbReference type="ARBA" id="ARBA00034617"/>
    </source>
</evidence>
<evidence type="ECO:0000256" key="13">
    <source>
        <dbReference type="ARBA" id="ARBA00034808"/>
    </source>
</evidence>
<dbReference type="InterPro" id="IPR027417">
    <property type="entry name" value="P-loop_NTPase"/>
</dbReference>
<dbReference type="InterPro" id="IPR038726">
    <property type="entry name" value="PDDEXK_AddAB-type"/>
</dbReference>
<dbReference type="Gene3D" id="3.90.320.10">
    <property type="match status" value="1"/>
</dbReference>
<dbReference type="PANTHER" id="PTHR11070">
    <property type="entry name" value="UVRD / RECB / PCRA DNA HELICASE FAMILY MEMBER"/>
    <property type="match status" value="1"/>
</dbReference>
<dbReference type="InterPro" id="IPR013986">
    <property type="entry name" value="DExx_box_DNA_helicase_dom_sf"/>
</dbReference>
<dbReference type="CDD" id="cd17932">
    <property type="entry name" value="DEXQc_UvrD"/>
    <property type="match status" value="1"/>
</dbReference>
<dbReference type="Pfam" id="PF12705">
    <property type="entry name" value="PDDEXK_1"/>
    <property type="match status" value="1"/>
</dbReference>
<keyword evidence="10" id="KW-0234">DNA repair</keyword>
<evidence type="ECO:0000313" key="18">
    <source>
        <dbReference type="EMBL" id="UQX89719.1"/>
    </source>
</evidence>
<keyword evidence="4" id="KW-0227">DNA damage</keyword>
<evidence type="ECO:0000256" key="14">
    <source>
        <dbReference type="ARBA" id="ARBA00048988"/>
    </source>
</evidence>
<evidence type="ECO:0000259" key="16">
    <source>
        <dbReference type="PROSITE" id="PS51198"/>
    </source>
</evidence>
<reference evidence="18" key="2">
    <citation type="submission" date="2022-05" db="EMBL/GenBank/DDBJ databases">
        <authorList>
            <person name="Kim J.-S."/>
            <person name="Lee K."/>
            <person name="Suh M."/>
            <person name="Eom M."/>
            <person name="Kim J.-S."/>
            <person name="Kim D.-S."/>
            <person name="Ko S.-H."/>
            <person name="Shin Y."/>
            <person name="Lee J.-S."/>
        </authorList>
    </citation>
    <scope>NUCLEOTIDE SEQUENCE</scope>
    <source>
        <strain evidence="18">N237</strain>
    </source>
</reference>
<keyword evidence="2" id="KW-0540">Nuclease</keyword>
<dbReference type="EMBL" id="CP097332">
    <property type="protein sequence ID" value="UQX89719.1"/>
    <property type="molecule type" value="Genomic_DNA"/>
</dbReference>
<dbReference type="InterPro" id="IPR011335">
    <property type="entry name" value="Restrct_endonuc-II-like"/>
</dbReference>
<evidence type="ECO:0000313" key="19">
    <source>
        <dbReference type="Proteomes" id="UP001056336"/>
    </source>
</evidence>
<dbReference type="EC" id="5.6.2.4" evidence="13"/>
<comment type="similarity">
    <text evidence="1">Belongs to the helicase family. UvrD subfamily.</text>
</comment>
<feature type="domain" description="UvrD-like helicase C-terminal" evidence="17">
    <location>
        <begin position="327"/>
        <end position="619"/>
    </location>
</feature>
<evidence type="ECO:0000256" key="3">
    <source>
        <dbReference type="ARBA" id="ARBA00022741"/>
    </source>
</evidence>
<dbReference type="PANTHER" id="PTHR11070:SF59">
    <property type="entry name" value="DNA 3'-5' HELICASE"/>
    <property type="match status" value="1"/>
</dbReference>
<dbReference type="SUPFAM" id="SSF52980">
    <property type="entry name" value="Restriction endonuclease-like"/>
    <property type="match status" value="1"/>
</dbReference>
<evidence type="ECO:0000256" key="7">
    <source>
        <dbReference type="ARBA" id="ARBA00022839"/>
    </source>
</evidence>
<evidence type="ECO:0000259" key="17">
    <source>
        <dbReference type="PROSITE" id="PS51217"/>
    </source>
</evidence>
<evidence type="ECO:0000256" key="10">
    <source>
        <dbReference type="ARBA" id="ARBA00023204"/>
    </source>
</evidence>
<comment type="catalytic activity">
    <reaction evidence="14">
        <text>ATP + H2O = ADP + phosphate + H(+)</text>
        <dbReference type="Rhea" id="RHEA:13065"/>
        <dbReference type="ChEBI" id="CHEBI:15377"/>
        <dbReference type="ChEBI" id="CHEBI:15378"/>
        <dbReference type="ChEBI" id="CHEBI:30616"/>
        <dbReference type="ChEBI" id="CHEBI:43474"/>
        <dbReference type="ChEBI" id="CHEBI:456216"/>
        <dbReference type="EC" id="5.6.2.4"/>
    </reaction>
</comment>
<keyword evidence="19" id="KW-1185">Reference proteome</keyword>
<dbReference type="InterPro" id="IPR014016">
    <property type="entry name" value="UvrD-like_ATP-bd"/>
</dbReference>
<dbReference type="Gene3D" id="1.10.10.160">
    <property type="match status" value="1"/>
</dbReference>
<protein>
    <recommendedName>
        <fullName evidence="13">DNA 3'-5' helicase</fullName>
        <ecNumber evidence="13">5.6.2.4</ecNumber>
    </recommendedName>
</protein>
<keyword evidence="8 15" id="KW-0067">ATP-binding</keyword>
<dbReference type="PROSITE" id="PS51198">
    <property type="entry name" value="UVRD_HELICASE_ATP_BIND"/>
    <property type="match status" value="1"/>
</dbReference>
<sequence>MPESPIAAPAGQRYFLSRPPMAATTVPVLDVAQRRIVEHRGGVLRVLAGPGTGKTTTLVESVVDRVHRRGVPVSELLMLTYSRAAAGDLRDRVTARLATTISQPLARTFHSYAFGVLRRAAVVAGAEPPRLLSSSEQDVTLRELLAGRLADGHEDWPAELTAAIRTRAFVDELSDLLMRAIERDVHPETLRTLGFLRGRADWIAAAGVLNEYLQVTALKSPGAFDAPELIQRAIGELRANSELLAAERRARRRIFVDEFQDTDPAQTELLRLISRGCDELVLIGDPDQSIYGFRGAEPYAMSEIESVFGEGRVVPTVSLTVSRRSTPPLVAATRRVAARLPGPVQQRNLTSARAGTGVLDVSVFSSTSQEAAAIATALRRAHFSDGVAWSDMAVLTRTAGTALDTLRRGLAAAGVPVGRAVRGALTDEPVVAQLLGLLLCAVRPAAVTPETAESLLTSSIGGADPLEITRIHRHLRRMPGEPITLVELVCEPALAGHLPVTLRRSPERVGRVVEAGRSALAAGGSPEDVLWAVWRATGLSARLERRSLTGGSDAARADRDLDAVIALFAEAATVSDRAPGAGVGQLYEWIAELEIGDSGASVGTAGEAVAVLTAHASKGLEWEVVAVAGVQDGVWPNLRQRGSLLGSDLLVDTIAERPGVSSGRLEERMAEERRLFYVAVTRARSRLFVSAVSTDDTLPSRFLDEIDPAGTERRVISAPARFVLSGVVAELRAALLDPELDPVDADAAAYQLARLAEAGVAGAHPDSWWGLAEQSTWAPIRAEQAGPVPIRPSKFEAYLDCELKALLTELGAVDASDQVAAALGTLIHAVAEQAGEDPDPEQLRALLERHWSELDFAARWQQAGEWERAQRMLTRLTDWLRTSRDELTNVAREQPFRVVVGDAELAGTVDRLERDASGRLVVIDFKTGKSKPTKDKLAEHAQLGAYQLAVLEGGFSDVDSATVSGGARLVQLGTETGSTEQVQPPLSDAPNPDWVRDELARVATVLRGTVVAARVGPSCLNCKVRLNCPAVDDGRQVGL</sequence>
<dbReference type="Gene3D" id="1.10.486.10">
    <property type="entry name" value="PCRA, domain 4"/>
    <property type="match status" value="1"/>
</dbReference>
<dbReference type="Gene3D" id="3.40.50.300">
    <property type="entry name" value="P-loop containing nucleotide triphosphate hydrolases"/>
    <property type="match status" value="2"/>
</dbReference>
<accession>A0ABY4R1K3</accession>
<evidence type="ECO:0000256" key="4">
    <source>
        <dbReference type="ARBA" id="ARBA00022763"/>
    </source>
</evidence>
<keyword evidence="11" id="KW-0413">Isomerase</keyword>
<evidence type="ECO:0000256" key="5">
    <source>
        <dbReference type="ARBA" id="ARBA00022801"/>
    </source>
</evidence>
<evidence type="ECO:0000256" key="1">
    <source>
        <dbReference type="ARBA" id="ARBA00009922"/>
    </source>
</evidence>
<keyword evidence="7" id="KW-0269">Exonuclease</keyword>
<keyword evidence="3 15" id="KW-0547">Nucleotide-binding</keyword>
<dbReference type="Pfam" id="PF13361">
    <property type="entry name" value="UvrD_C"/>
    <property type="match status" value="1"/>
</dbReference>
<evidence type="ECO:0000256" key="15">
    <source>
        <dbReference type="PROSITE-ProRule" id="PRU00560"/>
    </source>
</evidence>
<dbReference type="SUPFAM" id="SSF52540">
    <property type="entry name" value="P-loop containing nucleoside triphosphate hydrolases"/>
    <property type="match status" value="1"/>
</dbReference>
<proteinExistence type="inferred from homology"/>
<comment type="catalytic activity">
    <reaction evidence="12">
        <text>Couples ATP hydrolysis with the unwinding of duplex DNA by translocating in the 3'-5' direction.</text>
        <dbReference type="EC" id="5.6.2.4"/>
    </reaction>
</comment>
<dbReference type="Pfam" id="PF00580">
    <property type="entry name" value="UvrD-helicase"/>
    <property type="match status" value="1"/>
</dbReference>
<keyword evidence="6 15" id="KW-0347">Helicase</keyword>
<evidence type="ECO:0000256" key="8">
    <source>
        <dbReference type="ARBA" id="ARBA00022840"/>
    </source>
</evidence>
<reference evidence="18" key="1">
    <citation type="journal article" date="2018" name="Int. J. Syst. Evol. Microbiol.">
        <title>Jatrophihabitans telluris sp. nov., isolated from sediment soil of lava forest wetlands and the emended description of the genus Jatrophihabitans.</title>
        <authorList>
            <person name="Lee K.C."/>
            <person name="Suh M.K."/>
            <person name="Eom M.K."/>
            <person name="Kim K.K."/>
            <person name="Kim J.S."/>
            <person name="Kim D.S."/>
            <person name="Ko S.H."/>
            <person name="Shin Y.K."/>
            <person name="Lee J.S."/>
        </authorList>
    </citation>
    <scope>NUCLEOTIDE SEQUENCE</scope>
    <source>
        <strain evidence="18">N237</strain>
    </source>
</reference>
<dbReference type="PROSITE" id="PS51217">
    <property type="entry name" value="UVRD_HELICASE_CTER"/>
    <property type="match status" value="1"/>
</dbReference>
<keyword evidence="5 15" id="KW-0378">Hydrolase</keyword>
<keyword evidence="9" id="KW-0238">DNA-binding</keyword>
<organism evidence="18 19">
    <name type="scientific">Jatrophihabitans telluris</name>
    <dbReference type="NCBI Taxonomy" id="2038343"/>
    <lineage>
        <taxon>Bacteria</taxon>
        <taxon>Bacillati</taxon>
        <taxon>Actinomycetota</taxon>
        <taxon>Actinomycetes</taxon>
        <taxon>Jatrophihabitantales</taxon>
        <taxon>Jatrophihabitantaceae</taxon>
        <taxon>Jatrophihabitans</taxon>
    </lineage>
</organism>
<gene>
    <name evidence="18" type="ORF">M6D93_06875</name>
</gene>
<dbReference type="RefSeq" id="WP_249773615.1">
    <property type="nucleotide sequence ID" value="NZ_CP097332.1"/>
</dbReference>
<evidence type="ECO:0000256" key="6">
    <source>
        <dbReference type="ARBA" id="ARBA00022806"/>
    </source>
</evidence>
<dbReference type="GO" id="GO:0004386">
    <property type="term" value="F:helicase activity"/>
    <property type="evidence" value="ECO:0007669"/>
    <property type="project" value="UniProtKB-KW"/>
</dbReference>
<name>A0ABY4R1K3_9ACTN</name>
<feature type="binding site" evidence="15">
    <location>
        <begin position="48"/>
        <end position="55"/>
    </location>
    <ligand>
        <name>ATP</name>
        <dbReference type="ChEBI" id="CHEBI:30616"/>
    </ligand>
</feature>
<dbReference type="InterPro" id="IPR014017">
    <property type="entry name" value="DNA_helicase_UvrD-like_C"/>
</dbReference>
<evidence type="ECO:0000256" key="2">
    <source>
        <dbReference type="ARBA" id="ARBA00022722"/>
    </source>
</evidence>
<feature type="domain" description="UvrD-like helicase ATP-binding" evidence="16">
    <location>
        <begin position="27"/>
        <end position="326"/>
    </location>
</feature>
<dbReference type="InterPro" id="IPR011604">
    <property type="entry name" value="PDDEXK-like_dom_sf"/>
</dbReference>
<dbReference type="Proteomes" id="UP001056336">
    <property type="component" value="Chromosome"/>
</dbReference>
<evidence type="ECO:0000256" key="11">
    <source>
        <dbReference type="ARBA" id="ARBA00023235"/>
    </source>
</evidence>
<evidence type="ECO:0000256" key="9">
    <source>
        <dbReference type="ARBA" id="ARBA00023125"/>
    </source>
</evidence>